<protein>
    <recommendedName>
        <fullName evidence="5">Small-conductance mechanosensitive channel</fullName>
    </recommendedName>
</protein>
<comment type="caution">
    <text evidence="5">Lacks conserved residue(s) required for the propagation of feature annotation.</text>
</comment>
<dbReference type="Gene3D" id="1.10.287.1260">
    <property type="match status" value="1"/>
</dbReference>
<dbReference type="InterPro" id="IPR045275">
    <property type="entry name" value="MscS_archaea/bacteria_type"/>
</dbReference>
<keyword evidence="5" id="KW-0407">Ion channel</keyword>
<keyword evidence="4 5" id="KW-0472">Membrane</keyword>
<dbReference type="AlphaFoldDB" id="A0A4P9URN2"/>
<sequence>MGKDKLSDIFIEPHLGNFLEVLLIIFGALLLIQAIQKLFTWTANRLHGASRLFILAMIPLLRLILILTAFILIVPRIIEPSLQNLIPLLGTLGIALGFAFKDFVSSLIAGIVAVGERPYHNGDWIEINGIYGEVKHIGMRAVQIVTPDDTAAYIPHIKLWTEPILNANNGTPALQCVANFYLHPDHDGARVKQLLHDVALTSPYLNFEIPIAVVVKDQPWGTHYRIRAYPIEPYQQFQFITDMTIRAKAGLKNLGIIFAVVPALPKNKDIH</sequence>
<dbReference type="SUPFAM" id="SSF50182">
    <property type="entry name" value="Sm-like ribonucleoproteins"/>
    <property type="match status" value="1"/>
</dbReference>
<evidence type="ECO:0000256" key="3">
    <source>
        <dbReference type="ARBA" id="ARBA00022989"/>
    </source>
</evidence>
<evidence type="ECO:0000256" key="2">
    <source>
        <dbReference type="ARBA" id="ARBA00022692"/>
    </source>
</evidence>
<name>A0A4P9URN2_METBY</name>
<reference evidence="9" key="1">
    <citation type="journal article" date="2019" name="J. Bacteriol.">
        <title>A Mutagenic Screen Identifies a TonB-Dependent Receptor Required for the Lanthanide Metal Switch in the Type I Methanotroph 'Methylotuvimicrobium buryatense' 5GB1C.</title>
        <authorList>
            <person name="Groom J.D."/>
            <person name="Ford S.M."/>
            <person name="Pesesky M.W."/>
            <person name="Lidstrom M.E."/>
        </authorList>
    </citation>
    <scope>NUCLEOTIDE SEQUENCE [LARGE SCALE GENOMIC DNA]</scope>
    <source>
        <strain evidence="9">5GB1C</strain>
    </source>
</reference>
<evidence type="ECO:0000256" key="4">
    <source>
        <dbReference type="ARBA" id="ARBA00023136"/>
    </source>
</evidence>
<evidence type="ECO:0000256" key="5">
    <source>
        <dbReference type="RuleBase" id="RU369025"/>
    </source>
</evidence>
<dbReference type="OrthoDB" id="9775207at2"/>
<keyword evidence="3 5" id="KW-1133">Transmembrane helix</keyword>
<comment type="subcellular location">
    <subcellularLocation>
        <location evidence="5">Cell inner membrane</location>
        <topology evidence="5">Multi-pass membrane protein</topology>
    </subcellularLocation>
    <subcellularLocation>
        <location evidence="1">Membrane</location>
    </subcellularLocation>
</comment>
<dbReference type="GO" id="GO:0005886">
    <property type="term" value="C:plasma membrane"/>
    <property type="evidence" value="ECO:0007669"/>
    <property type="project" value="UniProtKB-SubCell"/>
</dbReference>
<evidence type="ECO:0000313" key="9">
    <source>
        <dbReference type="Proteomes" id="UP000305881"/>
    </source>
</evidence>
<comment type="function">
    <text evidence="5">Mechanosensitive channel that participates in the regulation of osmotic pressure changes within the cell, opening in response to stretch forces in the membrane lipid bilayer, without the need for other proteins. Contributes to normal resistance to hypoosmotic shock. Forms an ion channel of 1.0 nanosiemens conductance with a slight preference for anions.</text>
</comment>
<evidence type="ECO:0000313" key="8">
    <source>
        <dbReference type="EMBL" id="QCW83150.1"/>
    </source>
</evidence>
<keyword evidence="9" id="KW-1185">Reference proteome</keyword>
<dbReference type="STRING" id="675511.GCA_000341735_00333"/>
<dbReference type="Pfam" id="PF21088">
    <property type="entry name" value="MS_channel_1st"/>
    <property type="match status" value="1"/>
</dbReference>
<dbReference type="InterPro" id="IPR023408">
    <property type="entry name" value="MscS_beta-dom_sf"/>
</dbReference>
<feature type="transmembrane region" description="Helical" evidence="5">
    <location>
        <begin position="15"/>
        <end position="32"/>
    </location>
</feature>
<dbReference type="InterPro" id="IPR049142">
    <property type="entry name" value="MS_channel_1st"/>
</dbReference>
<evidence type="ECO:0000256" key="1">
    <source>
        <dbReference type="ARBA" id="ARBA00004370"/>
    </source>
</evidence>
<dbReference type="Proteomes" id="UP000305881">
    <property type="component" value="Chromosome"/>
</dbReference>
<evidence type="ECO:0000259" key="7">
    <source>
        <dbReference type="Pfam" id="PF21088"/>
    </source>
</evidence>
<keyword evidence="2 5" id="KW-0812">Transmembrane</keyword>
<dbReference type="PANTHER" id="PTHR30221:SF1">
    <property type="entry name" value="SMALL-CONDUCTANCE MECHANOSENSITIVE CHANNEL"/>
    <property type="match status" value="1"/>
</dbReference>
<dbReference type="Pfam" id="PF00924">
    <property type="entry name" value="MS_channel_2nd"/>
    <property type="match status" value="1"/>
</dbReference>
<feature type="domain" description="Mechanosensitive ion channel MscS" evidence="6">
    <location>
        <begin position="102"/>
        <end position="168"/>
    </location>
</feature>
<dbReference type="EMBL" id="CP035467">
    <property type="protein sequence ID" value="QCW83150.1"/>
    <property type="molecule type" value="Genomic_DNA"/>
</dbReference>
<proteinExistence type="inferred from homology"/>
<keyword evidence="5" id="KW-0813">Transport</keyword>
<evidence type="ECO:0000259" key="6">
    <source>
        <dbReference type="Pfam" id="PF00924"/>
    </source>
</evidence>
<dbReference type="RefSeq" id="WP_017838981.1">
    <property type="nucleotide sequence ID" value="NZ_CP035467.1"/>
</dbReference>
<dbReference type="GO" id="GO:0008381">
    <property type="term" value="F:mechanosensitive monoatomic ion channel activity"/>
    <property type="evidence" value="ECO:0007669"/>
    <property type="project" value="InterPro"/>
</dbReference>
<dbReference type="InterPro" id="IPR010920">
    <property type="entry name" value="LSM_dom_sf"/>
</dbReference>
<keyword evidence="5" id="KW-1003">Cell membrane</keyword>
<keyword evidence="5" id="KW-0406">Ion transport</keyword>
<feature type="domain" description="Mechanosensitive ion channel transmembrane helices 2/3" evidence="7">
    <location>
        <begin position="60"/>
        <end position="101"/>
    </location>
</feature>
<comment type="subunit">
    <text evidence="5">Homoheptamer.</text>
</comment>
<feature type="transmembrane region" description="Helical" evidence="5">
    <location>
        <begin position="86"/>
        <end position="114"/>
    </location>
</feature>
<dbReference type="Gene3D" id="2.30.30.60">
    <property type="match status" value="1"/>
</dbReference>
<organism evidence="8 9">
    <name type="scientific">Methylotuvimicrobium buryatense</name>
    <name type="common">Methylomicrobium buryatense</name>
    <dbReference type="NCBI Taxonomy" id="95641"/>
    <lineage>
        <taxon>Bacteria</taxon>
        <taxon>Pseudomonadati</taxon>
        <taxon>Pseudomonadota</taxon>
        <taxon>Gammaproteobacteria</taxon>
        <taxon>Methylococcales</taxon>
        <taxon>Methylococcaceae</taxon>
        <taxon>Methylotuvimicrobium</taxon>
    </lineage>
</organism>
<dbReference type="KEGG" id="mbur:EQU24_13570"/>
<dbReference type="InterPro" id="IPR006685">
    <property type="entry name" value="MscS_channel_2nd"/>
</dbReference>
<accession>A0A4P9URN2</accession>
<feature type="transmembrane region" description="Helical" evidence="5">
    <location>
        <begin position="52"/>
        <end position="74"/>
    </location>
</feature>
<keyword evidence="5" id="KW-0997">Cell inner membrane</keyword>
<comment type="similarity">
    <text evidence="5">Belongs to the MscS (TC 1.A.23) family.</text>
</comment>
<gene>
    <name evidence="8" type="ORF">EQU24_13570</name>
</gene>
<dbReference type="PANTHER" id="PTHR30221">
    <property type="entry name" value="SMALL-CONDUCTANCE MECHANOSENSITIVE CHANNEL"/>
    <property type="match status" value="1"/>
</dbReference>